<dbReference type="RefSeq" id="WP_330158758.1">
    <property type="nucleotide sequence ID" value="NZ_BAAAJA010000041.1"/>
</dbReference>
<sequence>MLPIVTDQVYVLRPPVVTDAHGNRSRSTKDWENATRTGPFDACVQPDSATLGASLATKEERRGGREQLSKSVQVFLQPGTDVLATDGLEIGGRIWQVNGEPFELPDVGGLGHMICKGDWIEG</sequence>
<proteinExistence type="predicted"/>
<accession>A0ABU7KQZ3</accession>
<reference evidence="2 3" key="1">
    <citation type="submission" date="2023-07" db="EMBL/GenBank/DDBJ databases">
        <authorList>
            <person name="Girao M."/>
            <person name="Carvalho M.F."/>
        </authorList>
    </citation>
    <scope>NUCLEOTIDE SEQUENCE [LARGE SCALE GENOMIC DNA]</scope>
    <source>
        <strain evidence="2 3">66/93</strain>
    </source>
</reference>
<evidence type="ECO:0000256" key="1">
    <source>
        <dbReference type="SAM" id="MobiDB-lite"/>
    </source>
</evidence>
<evidence type="ECO:0008006" key="4">
    <source>
        <dbReference type="Google" id="ProtNLM"/>
    </source>
</evidence>
<dbReference type="Proteomes" id="UP001348641">
    <property type="component" value="Unassembled WGS sequence"/>
</dbReference>
<feature type="region of interest" description="Disordered" evidence="1">
    <location>
        <begin position="19"/>
        <end position="43"/>
    </location>
</feature>
<gene>
    <name evidence="2" type="ORF">Q8A49_14445</name>
</gene>
<evidence type="ECO:0000313" key="3">
    <source>
        <dbReference type="Proteomes" id="UP001348641"/>
    </source>
</evidence>
<comment type="caution">
    <text evidence="2">The sequence shown here is derived from an EMBL/GenBank/DDBJ whole genome shotgun (WGS) entry which is preliminary data.</text>
</comment>
<protein>
    <recommendedName>
        <fullName evidence="4">Head-to-tail stopper</fullName>
    </recommendedName>
</protein>
<dbReference type="EMBL" id="JAUUCC010000033">
    <property type="protein sequence ID" value="MEE2051696.1"/>
    <property type="molecule type" value="Genomic_DNA"/>
</dbReference>
<organism evidence="2 3">
    <name type="scientific">Nocardiopsis tropica</name>
    <dbReference type="NCBI Taxonomy" id="109330"/>
    <lineage>
        <taxon>Bacteria</taxon>
        <taxon>Bacillati</taxon>
        <taxon>Actinomycetota</taxon>
        <taxon>Actinomycetes</taxon>
        <taxon>Streptosporangiales</taxon>
        <taxon>Nocardiopsidaceae</taxon>
        <taxon>Nocardiopsis</taxon>
    </lineage>
</organism>
<name>A0ABU7KQZ3_9ACTN</name>
<evidence type="ECO:0000313" key="2">
    <source>
        <dbReference type="EMBL" id="MEE2051696.1"/>
    </source>
</evidence>